<keyword evidence="7" id="KW-0472">Membrane</keyword>
<feature type="domain" description="ABC transporter" evidence="8">
    <location>
        <begin position="3"/>
        <end position="237"/>
    </location>
</feature>
<dbReference type="Pfam" id="PF00005">
    <property type="entry name" value="ABC_tran"/>
    <property type="match status" value="1"/>
</dbReference>
<evidence type="ECO:0000256" key="3">
    <source>
        <dbReference type="ARBA" id="ARBA00022741"/>
    </source>
</evidence>
<dbReference type="EMBL" id="BMNN01000008">
    <property type="protein sequence ID" value="GGJ08946.1"/>
    <property type="molecule type" value="Genomic_DNA"/>
</dbReference>
<dbReference type="Pfam" id="PF12857">
    <property type="entry name" value="TOBE_3"/>
    <property type="match status" value="1"/>
</dbReference>
<dbReference type="InterPro" id="IPR050093">
    <property type="entry name" value="ABC_SmlMolc_Importer"/>
</dbReference>
<dbReference type="PANTHER" id="PTHR42781:SF4">
    <property type="entry name" value="SPERMIDINE_PUTRESCINE IMPORT ATP-BINDING PROTEIN POTA"/>
    <property type="match status" value="1"/>
</dbReference>
<dbReference type="InterPro" id="IPR005666">
    <property type="entry name" value="Sulph_transpt1"/>
</dbReference>
<keyword evidence="6" id="KW-0764">Sulfate transport</keyword>
<keyword evidence="3" id="KW-0547">Nucleotide-binding</keyword>
<dbReference type="PANTHER" id="PTHR42781">
    <property type="entry name" value="SPERMIDINE/PUTRESCINE IMPORT ATP-BINDING PROTEIN POTA"/>
    <property type="match status" value="1"/>
</dbReference>
<dbReference type="GO" id="GO:0005524">
    <property type="term" value="F:ATP binding"/>
    <property type="evidence" value="ECO:0007669"/>
    <property type="project" value="UniProtKB-KW"/>
</dbReference>
<dbReference type="InterPro" id="IPR003593">
    <property type="entry name" value="AAA+_ATPase"/>
</dbReference>
<evidence type="ECO:0000256" key="5">
    <source>
        <dbReference type="ARBA" id="ARBA00022967"/>
    </source>
</evidence>
<dbReference type="InterPro" id="IPR024765">
    <property type="entry name" value="TOBE-like"/>
</dbReference>
<dbReference type="InterPro" id="IPR003439">
    <property type="entry name" value="ABC_transporter-like_ATP-bd"/>
</dbReference>
<reference evidence="10" key="1">
    <citation type="journal article" date="2019" name="Int. J. Syst. Evol. Microbiol.">
        <title>The Global Catalogue of Microorganisms (GCM) 10K type strain sequencing project: providing services to taxonomists for standard genome sequencing and annotation.</title>
        <authorList>
            <consortium name="The Broad Institute Genomics Platform"/>
            <consortium name="The Broad Institute Genome Sequencing Center for Infectious Disease"/>
            <person name="Wu L."/>
            <person name="Ma J."/>
        </authorList>
    </citation>
    <scope>NUCLEOTIDE SEQUENCE [LARGE SCALE GENOMIC DNA]</scope>
    <source>
        <strain evidence="10">JCM 11590</strain>
    </source>
</reference>
<dbReference type="SUPFAM" id="SSF52540">
    <property type="entry name" value="P-loop containing nucleoside triphosphate hydrolases"/>
    <property type="match status" value="1"/>
</dbReference>
<dbReference type="RefSeq" id="WP_188637221.1">
    <property type="nucleotide sequence ID" value="NZ_BMNN01000008.1"/>
</dbReference>
<dbReference type="Proteomes" id="UP000633263">
    <property type="component" value="Unassembled WGS sequence"/>
</dbReference>
<sequence>MSISIEGITKHFGSFQALKNISLEVPDGQLVGLLGPSGSGKTTLLRIIAGLETANEGRILFEGEDVTRLHVRERRVGFVFQHYALFRHMTVAENVAFGLDVLPARQRPPAAEIRKRVETLLEMVQLGHLAQRYPSQLSGGQKQRIALARALSMKPKILLLDEPFGALDAKVRKDLRRWLRTLHEEFHFTSVFVTHDQEEALELSDQVAVMSAGRIEQIDSPQQLYAQPSSRFVFDFMGNVNVFAGEADGEVLRQGEAWVHLPEAPAAAQQQLYMRSHEVRLQSTAASHAHLPLRIESISLVGAEVRLELTPLGWHAEELWEVGITHAQFNSWQPSRGDQCFAVPQVAHAIAVNAHTPVTLRWRAGEMDDPAAMI</sequence>
<protein>
    <submittedName>
        <fullName evidence="9">Sulfate/thiosulfate import ATP-binding protein CysA</fullName>
    </submittedName>
</protein>
<dbReference type="InterPro" id="IPR027417">
    <property type="entry name" value="P-loop_NTPase"/>
</dbReference>
<evidence type="ECO:0000313" key="10">
    <source>
        <dbReference type="Proteomes" id="UP000633263"/>
    </source>
</evidence>
<keyword evidence="5" id="KW-1278">Translocase</keyword>
<keyword evidence="10" id="KW-1185">Reference proteome</keyword>
<dbReference type="PROSITE" id="PS00211">
    <property type="entry name" value="ABC_TRANSPORTER_1"/>
    <property type="match status" value="1"/>
</dbReference>
<dbReference type="SMART" id="SM00382">
    <property type="entry name" value="AAA"/>
    <property type="match status" value="1"/>
</dbReference>
<keyword evidence="1" id="KW-0813">Transport</keyword>
<dbReference type="Gene3D" id="3.40.50.300">
    <property type="entry name" value="P-loop containing nucleotide triphosphate hydrolases"/>
    <property type="match status" value="1"/>
</dbReference>
<evidence type="ECO:0000313" key="9">
    <source>
        <dbReference type="EMBL" id="GGJ08946.1"/>
    </source>
</evidence>
<dbReference type="NCBIfam" id="TIGR00968">
    <property type="entry name" value="3a0106s01"/>
    <property type="match status" value="1"/>
</dbReference>
<dbReference type="CDD" id="cd03296">
    <property type="entry name" value="ABC_CysA_sulfate_importer"/>
    <property type="match status" value="1"/>
</dbReference>
<evidence type="ECO:0000256" key="7">
    <source>
        <dbReference type="ARBA" id="ARBA00023136"/>
    </source>
</evidence>
<keyword evidence="4 9" id="KW-0067">ATP-binding</keyword>
<comment type="caution">
    <text evidence="9">The sequence shown here is derived from an EMBL/GenBank/DDBJ whole genome shotgun (WGS) entry which is preliminary data.</text>
</comment>
<gene>
    <name evidence="9" type="primary">cysA</name>
    <name evidence="9" type="ORF">GCM10009083_27350</name>
</gene>
<organism evidence="9 10">
    <name type="scientific">Halopseudomonas pertucinogena</name>
    <dbReference type="NCBI Taxonomy" id="86175"/>
    <lineage>
        <taxon>Bacteria</taxon>
        <taxon>Pseudomonadati</taxon>
        <taxon>Pseudomonadota</taxon>
        <taxon>Gammaproteobacteria</taxon>
        <taxon>Pseudomonadales</taxon>
        <taxon>Pseudomonadaceae</taxon>
        <taxon>Halopseudomonas</taxon>
    </lineage>
</organism>
<evidence type="ECO:0000256" key="2">
    <source>
        <dbReference type="ARBA" id="ARBA00022475"/>
    </source>
</evidence>
<proteinExistence type="predicted"/>
<name>A0ABQ2CU79_9GAMM</name>
<accession>A0ABQ2CU79</accession>
<dbReference type="PROSITE" id="PS50893">
    <property type="entry name" value="ABC_TRANSPORTER_2"/>
    <property type="match status" value="1"/>
</dbReference>
<evidence type="ECO:0000256" key="1">
    <source>
        <dbReference type="ARBA" id="ARBA00022448"/>
    </source>
</evidence>
<keyword evidence="2" id="KW-1003">Cell membrane</keyword>
<evidence type="ECO:0000259" key="8">
    <source>
        <dbReference type="PROSITE" id="PS50893"/>
    </source>
</evidence>
<dbReference type="InterPro" id="IPR017871">
    <property type="entry name" value="ABC_transporter-like_CS"/>
</dbReference>
<evidence type="ECO:0000256" key="6">
    <source>
        <dbReference type="ARBA" id="ARBA00023032"/>
    </source>
</evidence>
<evidence type="ECO:0000256" key="4">
    <source>
        <dbReference type="ARBA" id="ARBA00022840"/>
    </source>
</evidence>